<dbReference type="InterPro" id="IPR011008">
    <property type="entry name" value="Dimeric_a/b-barrel"/>
</dbReference>
<evidence type="ECO:0000313" key="3">
    <source>
        <dbReference type="EMBL" id="SKB00632.1"/>
    </source>
</evidence>
<proteinExistence type="inferred from homology"/>
<comment type="similarity">
    <text evidence="1">Belongs to the YciI family.</text>
</comment>
<dbReference type="Pfam" id="PF03795">
    <property type="entry name" value="YCII"/>
    <property type="match status" value="1"/>
</dbReference>
<sequence length="141" mass="15767">MIIIKATKLSESGAMPSEEMFAAMGKFNEALIAAGVMQAGDGLKPSKHGKRVLFVGDKQEVVDGPFPVAEKLVAGFWIWKVGSMDEALEWMKRCPHPMPGEDAEVELRPFYEMEDFGEELTPELREQEIRLQSELARQQAV</sequence>
<evidence type="ECO:0000256" key="1">
    <source>
        <dbReference type="ARBA" id="ARBA00007689"/>
    </source>
</evidence>
<dbReference type="SUPFAM" id="SSF54909">
    <property type="entry name" value="Dimeric alpha+beta barrel"/>
    <property type="match status" value="1"/>
</dbReference>
<protein>
    <submittedName>
        <fullName evidence="3">Uncharacterized conserved protein</fullName>
    </submittedName>
</protein>
<name>A0A1T4YFL9_9BACT</name>
<dbReference type="PANTHER" id="PTHR35174:SF4">
    <property type="entry name" value="BLL7163 PROTEIN"/>
    <property type="match status" value="1"/>
</dbReference>
<dbReference type="AlphaFoldDB" id="A0A1T4YFL9"/>
<gene>
    <name evidence="3" type="ORF">SAMN02745166_03187</name>
</gene>
<dbReference type="EMBL" id="FUYE01000010">
    <property type="protein sequence ID" value="SKB00632.1"/>
    <property type="molecule type" value="Genomic_DNA"/>
</dbReference>
<reference evidence="4" key="1">
    <citation type="submission" date="2017-02" db="EMBL/GenBank/DDBJ databases">
        <authorList>
            <person name="Varghese N."/>
            <person name="Submissions S."/>
        </authorList>
    </citation>
    <scope>NUCLEOTIDE SEQUENCE [LARGE SCALE GENOMIC DNA]</scope>
    <source>
        <strain evidence="4">ATCC 700200</strain>
    </source>
</reference>
<feature type="domain" description="YCII-related" evidence="2">
    <location>
        <begin position="1"/>
        <end position="110"/>
    </location>
</feature>
<dbReference type="Gene3D" id="3.30.70.1060">
    <property type="entry name" value="Dimeric alpha+beta barrel"/>
    <property type="match status" value="1"/>
</dbReference>
<evidence type="ECO:0000259" key="2">
    <source>
        <dbReference type="Pfam" id="PF03795"/>
    </source>
</evidence>
<keyword evidence="4" id="KW-1185">Reference proteome</keyword>
<evidence type="ECO:0000313" key="4">
    <source>
        <dbReference type="Proteomes" id="UP000190774"/>
    </source>
</evidence>
<dbReference type="STRING" id="48467.SAMN02745166_03187"/>
<accession>A0A1T4YFL9</accession>
<dbReference type="InterPro" id="IPR005545">
    <property type="entry name" value="YCII"/>
</dbReference>
<dbReference type="Proteomes" id="UP000190774">
    <property type="component" value="Unassembled WGS sequence"/>
</dbReference>
<dbReference type="PANTHER" id="PTHR35174">
    <property type="entry name" value="BLL7171 PROTEIN-RELATED"/>
    <property type="match status" value="1"/>
</dbReference>
<organism evidence="3 4">
    <name type="scientific">Prosthecobacter debontii</name>
    <dbReference type="NCBI Taxonomy" id="48467"/>
    <lineage>
        <taxon>Bacteria</taxon>
        <taxon>Pseudomonadati</taxon>
        <taxon>Verrucomicrobiota</taxon>
        <taxon>Verrucomicrobiia</taxon>
        <taxon>Verrucomicrobiales</taxon>
        <taxon>Verrucomicrobiaceae</taxon>
        <taxon>Prosthecobacter</taxon>
    </lineage>
</organism>